<keyword evidence="2" id="KW-1185">Reference proteome</keyword>
<gene>
    <name evidence="1" type="ORF">EYF80_062694</name>
</gene>
<dbReference type="EMBL" id="SRLO01008775">
    <property type="protein sequence ID" value="TNN27163.1"/>
    <property type="molecule type" value="Genomic_DNA"/>
</dbReference>
<comment type="caution">
    <text evidence="1">The sequence shown here is derived from an EMBL/GenBank/DDBJ whole genome shotgun (WGS) entry which is preliminary data.</text>
</comment>
<evidence type="ECO:0000313" key="2">
    <source>
        <dbReference type="Proteomes" id="UP000314294"/>
    </source>
</evidence>
<reference evidence="1 2" key="1">
    <citation type="submission" date="2019-03" db="EMBL/GenBank/DDBJ databases">
        <title>First draft genome of Liparis tanakae, snailfish: a comprehensive survey of snailfish specific genes.</title>
        <authorList>
            <person name="Kim W."/>
            <person name="Song I."/>
            <person name="Jeong J.-H."/>
            <person name="Kim D."/>
            <person name="Kim S."/>
            <person name="Ryu S."/>
            <person name="Song J.Y."/>
            <person name="Lee S.K."/>
        </authorList>
    </citation>
    <scope>NUCLEOTIDE SEQUENCE [LARGE SCALE GENOMIC DNA]</scope>
    <source>
        <tissue evidence="1">Muscle</tissue>
    </source>
</reference>
<protein>
    <submittedName>
        <fullName evidence="1">Uncharacterized protein</fullName>
    </submittedName>
</protein>
<dbReference type="Proteomes" id="UP000314294">
    <property type="component" value="Unassembled WGS sequence"/>
</dbReference>
<proteinExistence type="predicted"/>
<dbReference type="AlphaFoldDB" id="A0A4Z2EEK5"/>
<name>A0A4Z2EEK5_9TELE</name>
<sequence>MISQPRSPSAYITYTKYNELLSHRDGAVLLKVLRPSGGFLSSRSPCAPYPIAEASRGDPNESLELWDLDLTDWGESNLLSLSVIMKGGAAVSQVCFSY</sequence>
<accession>A0A4Z2EEK5</accession>
<organism evidence="1 2">
    <name type="scientific">Liparis tanakae</name>
    <name type="common">Tanaka's snailfish</name>
    <dbReference type="NCBI Taxonomy" id="230148"/>
    <lineage>
        <taxon>Eukaryota</taxon>
        <taxon>Metazoa</taxon>
        <taxon>Chordata</taxon>
        <taxon>Craniata</taxon>
        <taxon>Vertebrata</taxon>
        <taxon>Euteleostomi</taxon>
        <taxon>Actinopterygii</taxon>
        <taxon>Neopterygii</taxon>
        <taxon>Teleostei</taxon>
        <taxon>Neoteleostei</taxon>
        <taxon>Acanthomorphata</taxon>
        <taxon>Eupercaria</taxon>
        <taxon>Perciformes</taxon>
        <taxon>Cottioidei</taxon>
        <taxon>Cottales</taxon>
        <taxon>Liparidae</taxon>
        <taxon>Liparis</taxon>
    </lineage>
</organism>
<evidence type="ECO:0000313" key="1">
    <source>
        <dbReference type="EMBL" id="TNN27163.1"/>
    </source>
</evidence>